<reference evidence="3 4" key="1">
    <citation type="submission" date="2023-01" db="EMBL/GenBank/DDBJ databases">
        <title>Characterization of estradiol degrading bacteria Microbacterium sp. MZT7 and reveal degrading genes through genome analysis.</title>
        <authorList>
            <person name="Hao P."/>
            <person name="Gao Y."/>
        </authorList>
    </citation>
    <scope>NUCLEOTIDE SEQUENCE [LARGE SCALE GENOMIC DNA]</scope>
    <source>
        <strain evidence="3 4">MZT7</strain>
    </source>
</reference>
<dbReference type="Proteomes" id="UP001199642">
    <property type="component" value="Chromosome"/>
</dbReference>
<feature type="compositionally biased region" description="Basic and acidic residues" evidence="1">
    <location>
        <begin position="186"/>
        <end position="195"/>
    </location>
</feature>
<feature type="region of interest" description="Disordered" evidence="1">
    <location>
        <begin position="165"/>
        <end position="195"/>
    </location>
</feature>
<accession>A0ABY3RU64</accession>
<keyword evidence="2" id="KW-0472">Membrane</keyword>
<dbReference type="InterPro" id="IPR019051">
    <property type="entry name" value="Trp_biosyn_TM_oprn/chp"/>
</dbReference>
<feature type="transmembrane region" description="Helical" evidence="2">
    <location>
        <begin position="78"/>
        <end position="100"/>
    </location>
</feature>
<keyword evidence="2" id="KW-1133">Transmembrane helix</keyword>
<evidence type="ECO:0000313" key="4">
    <source>
        <dbReference type="Proteomes" id="UP001199642"/>
    </source>
</evidence>
<feature type="transmembrane region" description="Helical" evidence="2">
    <location>
        <begin position="134"/>
        <end position="156"/>
    </location>
</feature>
<sequence length="195" mass="19833">MSAATSRSGKAVSILLIVLAGGIGIISSTQTWLSVARADGGAEVPVAGATAVPVLAPLSLTVLALGAAIALVGPVLRYVFATIGLLVAIVLEVLTLTIVIRRPLSAVAPALTEVTGLAGDAALGPVVQGIAPTVWPWLAGLAWALLAVAAVLVLLTSRRWRTGGRRFETSPRPADGPVDAVESWDELSHGSDPTR</sequence>
<dbReference type="Pfam" id="PF09534">
    <property type="entry name" value="Trp_oprn_chp"/>
    <property type="match status" value="1"/>
</dbReference>
<organism evidence="3 4">
    <name type="scientific">Microbacterium resistens</name>
    <dbReference type="NCBI Taxonomy" id="156977"/>
    <lineage>
        <taxon>Bacteria</taxon>
        <taxon>Bacillati</taxon>
        <taxon>Actinomycetota</taxon>
        <taxon>Actinomycetes</taxon>
        <taxon>Micrococcales</taxon>
        <taxon>Microbacteriaceae</taxon>
        <taxon>Microbacterium</taxon>
    </lineage>
</organism>
<protein>
    <submittedName>
        <fullName evidence="3">Trp biosynthesis-associated membrane protein</fullName>
    </submittedName>
</protein>
<keyword evidence="4" id="KW-1185">Reference proteome</keyword>
<name>A0ABY3RU64_9MICO</name>
<gene>
    <name evidence="3" type="ORF">K8F61_04300</name>
</gene>
<evidence type="ECO:0000313" key="3">
    <source>
        <dbReference type="EMBL" id="UGS27426.1"/>
    </source>
</evidence>
<evidence type="ECO:0000256" key="1">
    <source>
        <dbReference type="SAM" id="MobiDB-lite"/>
    </source>
</evidence>
<keyword evidence="2" id="KW-0812">Transmembrane</keyword>
<evidence type="ECO:0000256" key="2">
    <source>
        <dbReference type="SAM" id="Phobius"/>
    </source>
</evidence>
<dbReference type="RefSeq" id="WP_231820793.1">
    <property type="nucleotide sequence ID" value="NZ_CP082781.1"/>
</dbReference>
<feature type="transmembrane region" description="Helical" evidence="2">
    <location>
        <begin position="45"/>
        <end position="71"/>
    </location>
</feature>
<proteinExistence type="predicted"/>
<dbReference type="EMBL" id="CP082781">
    <property type="protein sequence ID" value="UGS27426.1"/>
    <property type="molecule type" value="Genomic_DNA"/>
</dbReference>
<feature type="transmembrane region" description="Helical" evidence="2">
    <location>
        <begin position="12"/>
        <end position="33"/>
    </location>
</feature>